<protein>
    <submittedName>
        <fullName evidence="1">Uncharacterized protein</fullName>
    </submittedName>
</protein>
<sequence>MGKLEEVYSRLQKNKKERQEITKMFKNDLSNSERYKEILEEMKVLRDEKKAIETEVKADYGDEMDKLDGLKIEIDTDQELLGDIALSMYVKEQVVEIIDEHDVAWYPQFKVAFKKE</sequence>
<name>A0A2M7XDQ7_9BACT</name>
<accession>A0A2M7XDQ7</accession>
<proteinExistence type="predicted"/>
<gene>
    <name evidence="1" type="ORF">CO173_03995</name>
</gene>
<evidence type="ECO:0000313" key="1">
    <source>
        <dbReference type="EMBL" id="PJA46009.1"/>
    </source>
</evidence>
<dbReference type="EMBL" id="PFWT01000019">
    <property type="protein sequence ID" value="PJA46009.1"/>
    <property type="molecule type" value="Genomic_DNA"/>
</dbReference>
<dbReference type="Proteomes" id="UP000231263">
    <property type="component" value="Unassembled WGS sequence"/>
</dbReference>
<reference evidence="2" key="1">
    <citation type="submission" date="2017-09" db="EMBL/GenBank/DDBJ databases">
        <title>Depth-based differentiation of microbial function through sediment-hosted aquifers and enrichment of novel symbionts in the deep terrestrial subsurface.</title>
        <authorList>
            <person name="Probst A.J."/>
            <person name="Ladd B."/>
            <person name="Jarett J.K."/>
            <person name="Geller-Mcgrath D.E."/>
            <person name="Sieber C.M.K."/>
            <person name="Emerson J.B."/>
            <person name="Anantharaman K."/>
            <person name="Thomas B.C."/>
            <person name="Malmstrom R."/>
            <person name="Stieglmeier M."/>
            <person name="Klingl A."/>
            <person name="Woyke T."/>
            <person name="Ryan C.M."/>
            <person name="Banfield J.F."/>
        </authorList>
    </citation>
    <scope>NUCLEOTIDE SEQUENCE [LARGE SCALE GENOMIC DNA]</scope>
</reference>
<evidence type="ECO:0000313" key="2">
    <source>
        <dbReference type="Proteomes" id="UP000231263"/>
    </source>
</evidence>
<organism evidence="1 2">
    <name type="scientific">Candidatus Uhrbacteria bacterium CG_4_9_14_3_um_filter_41_35</name>
    <dbReference type="NCBI Taxonomy" id="1975034"/>
    <lineage>
        <taxon>Bacteria</taxon>
        <taxon>Candidatus Uhriibacteriota</taxon>
    </lineage>
</organism>
<dbReference type="AlphaFoldDB" id="A0A2M7XDQ7"/>
<comment type="caution">
    <text evidence="1">The sequence shown here is derived from an EMBL/GenBank/DDBJ whole genome shotgun (WGS) entry which is preliminary data.</text>
</comment>